<dbReference type="GO" id="GO:0003700">
    <property type="term" value="F:DNA-binding transcription factor activity"/>
    <property type="evidence" value="ECO:0007669"/>
    <property type="project" value="InterPro"/>
</dbReference>
<evidence type="ECO:0000256" key="2">
    <source>
        <dbReference type="ARBA" id="ARBA00023125"/>
    </source>
</evidence>
<keyword evidence="1" id="KW-0805">Transcription regulation</keyword>
<keyword evidence="6" id="KW-1185">Reference proteome</keyword>
<dbReference type="PANTHER" id="PTHR42756">
    <property type="entry name" value="TRANSCRIPTIONAL REGULATOR, MARR"/>
    <property type="match status" value="1"/>
</dbReference>
<dbReference type="Proteomes" id="UP001451606">
    <property type="component" value="Chromosome"/>
</dbReference>
<dbReference type="GO" id="GO:0003677">
    <property type="term" value="F:DNA binding"/>
    <property type="evidence" value="ECO:0007669"/>
    <property type="project" value="UniProtKB-KW"/>
</dbReference>
<dbReference type="InterPro" id="IPR000835">
    <property type="entry name" value="HTH_MarR-typ"/>
</dbReference>
<evidence type="ECO:0000256" key="3">
    <source>
        <dbReference type="ARBA" id="ARBA00023163"/>
    </source>
</evidence>
<keyword evidence="2" id="KW-0238">DNA-binding</keyword>
<proteinExistence type="predicted"/>
<accession>A0AAX4NFY2</accession>
<evidence type="ECO:0000313" key="5">
    <source>
        <dbReference type="EMBL" id="WYX99872.1"/>
    </source>
</evidence>
<dbReference type="InterPro" id="IPR023187">
    <property type="entry name" value="Tscrpt_reg_MarR-type_CS"/>
</dbReference>
<dbReference type="EMBL" id="CP133772">
    <property type="protein sequence ID" value="WYX99872.1"/>
    <property type="molecule type" value="Genomic_DNA"/>
</dbReference>
<keyword evidence="3" id="KW-0804">Transcription</keyword>
<evidence type="ECO:0000259" key="4">
    <source>
        <dbReference type="PROSITE" id="PS50995"/>
    </source>
</evidence>
<dbReference type="SUPFAM" id="SSF46785">
    <property type="entry name" value="Winged helix' DNA-binding domain"/>
    <property type="match status" value="1"/>
</dbReference>
<dbReference type="PANTHER" id="PTHR42756:SF1">
    <property type="entry name" value="TRANSCRIPTIONAL REPRESSOR OF EMRAB OPERON"/>
    <property type="match status" value="1"/>
</dbReference>
<name>A0AAX4NFY2_9ARCH</name>
<dbReference type="InterPro" id="IPR036390">
    <property type="entry name" value="WH_DNA-bd_sf"/>
</dbReference>
<dbReference type="Gene3D" id="1.10.10.10">
    <property type="entry name" value="Winged helix-like DNA-binding domain superfamily/Winged helix DNA-binding domain"/>
    <property type="match status" value="1"/>
</dbReference>
<sequence length="144" mass="16832">MSEERVISSLKNLAYEIMAYREKQLKTENISFSGMFLISYIAKRGPQKLTDLAVRINQTKSSITYIVSALERKGFLKREYDENDRRVIWVTATERARGLFSFYDEFERTIMSSLSKIDPSKQEAACEVIDRIAESINRERTRED</sequence>
<evidence type="ECO:0000256" key="1">
    <source>
        <dbReference type="ARBA" id="ARBA00023015"/>
    </source>
</evidence>
<dbReference type="RefSeq" id="WP_393971831.1">
    <property type="nucleotide sequence ID" value="NZ_CP133772.1"/>
</dbReference>
<dbReference type="Pfam" id="PF01047">
    <property type="entry name" value="MarR"/>
    <property type="match status" value="1"/>
</dbReference>
<dbReference type="PROSITE" id="PS50995">
    <property type="entry name" value="HTH_MARR_2"/>
    <property type="match status" value="1"/>
</dbReference>
<dbReference type="GeneID" id="95967142"/>
<dbReference type="AlphaFoldDB" id="A0AAX4NFY2"/>
<dbReference type="KEGG" id="omr:OXIME_000417"/>
<reference evidence="5 6" key="1">
    <citation type="submission" date="2023-09" db="EMBL/GenBank/DDBJ databases">
        <authorList>
            <person name="Golyshina O.V."/>
            <person name="Lunev E.A."/>
            <person name="Bargiela R."/>
            <person name="Gaines M.C."/>
            <person name="Daum B."/>
            <person name="Bale N.J."/>
            <person name="Koenen M."/>
            <person name="Sinninghe Damst J.S."/>
            <person name="Yakimov M."/>
            <person name="Golyshin P.N."/>
        </authorList>
    </citation>
    <scope>NUCLEOTIDE SEQUENCE [LARGE SCALE GENOMIC DNA]</scope>
    <source>
        <strain evidence="5 6">M1</strain>
    </source>
</reference>
<feature type="domain" description="HTH marR-type" evidence="4">
    <location>
        <begin position="3"/>
        <end position="134"/>
    </location>
</feature>
<evidence type="ECO:0000313" key="6">
    <source>
        <dbReference type="Proteomes" id="UP001451606"/>
    </source>
</evidence>
<dbReference type="InterPro" id="IPR036388">
    <property type="entry name" value="WH-like_DNA-bd_sf"/>
</dbReference>
<dbReference type="SMART" id="SM00347">
    <property type="entry name" value="HTH_MARR"/>
    <property type="match status" value="1"/>
</dbReference>
<organism evidence="5 6">
    <name type="scientific">Oxyplasma meridianum</name>
    <dbReference type="NCBI Taxonomy" id="3073602"/>
    <lineage>
        <taxon>Archaea</taxon>
        <taxon>Methanobacteriati</taxon>
        <taxon>Thermoplasmatota</taxon>
        <taxon>Thermoplasmata</taxon>
        <taxon>Thermoplasmatales</taxon>
        <taxon>Thermoplasmataceae</taxon>
        <taxon>Oxyplasma</taxon>
    </lineage>
</organism>
<protein>
    <submittedName>
        <fullName evidence="5">MarR family transcriptional regulator</fullName>
    </submittedName>
</protein>
<gene>
    <name evidence="5" type="ORF">OXIME_000417</name>
</gene>
<dbReference type="PROSITE" id="PS01117">
    <property type="entry name" value="HTH_MARR_1"/>
    <property type="match status" value="1"/>
</dbReference>